<name>A0A7D9J167_PARCT</name>
<gene>
    <name evidence="2" type="ORF">PACLA_8A080081</name>
</gene>
<dbReference type="AlphaFoldDB" id="A0A7D9J167"/>
<comment type="caution">
    <text evidence="2">The sequence shown here is derived from an EMBL/GenBank/DDBJ whole genome shotgun (WGS) entry which is preliminary data.</text>
</comment>
<dbReference type="Proteomes" id="UP001152795">
    <property type="component" value="Unassembled WGS sequence"/>
</dbReference>
<sequence>MSDRQSESSGDISGPNLSADESSNGENYGVVDMHPDSNAPYQDEPLAIVGQDYDFRFEEDRDGISPETLEARFTKICPVSQWCSCTFCSDELLVGALEYRCCREVVCAMGKAVFDGSIERIKCITEHEDYNPMVNEAVLTMVGPLLRGSDGRPYKRKTGQSKNE</sequence>
<dbReference type="EMBL" id="CACRXK020010064">
    <property type="protein sequence ID" value="CAB4018571.1"/>
    <property type="molecule type" value="Genomic_DNA"/>
</dbReference>
<evidence type="ECO:0000313" key="3">
    <source>
        <dbReference type="Proteomes" id="UP001152795"/>
    </source>
</evidence>
<keyword evidence="3" id="KW-1185">Reference proteome</keyword>
<evidence type="ECO:0000313" key="2">
    <source>
        <dbReference type="EMBL" id="CAB4018571.1"/>
    </source>
</evidence>
<evidence type="ECO:0000256" key="1">
    <source>
        <dbReference type="SAM" id="MobiDB-lite"/>
    </source>
</evidence>
<feature type="compositionally biased region" description="Polar residues" evidence="1">
    <location>
        <begin position="7"/>
        <end position="26"/>
    </location>
</feature>
<accession>A0A7D9J167</accession>
<protein>
    <submittedName>
        <fullName evidence="2">Uncharacterized protein</fullName>
    </submittedName>
</protein>
<organism evidence="2 3">
    <name type="scientific">Paramuricea clavata</name>
    <name type="common">Red gorgonian</name>
    <name type="synonym">Violescent sea-whip</name>
    <dbReference type="NCBI Taxonomy" id="317549"/>
    <lineage>
        <taxon>Eukaryota</taxon>
        <taxon>Metazoa</taxon>
        <taxon>Cnidaria</taxon>
        <taxon>Anthozoa</taxon>
        <taxon>Octocorallia</taxon>
        <taxon>Malacalcyonacea</taxon>
        <taxon>Plexauridae</taxon>
        <taxon>Paramuricea</taxon>
    </lineage>
</organism>
<reference evidence="2" key="1">
    <citation type="submission" date="2020-04" db="EMBL/GenBank/DDBJ databases">
        <authorList>
            <person name="Alioto T."/>
            <person name="Alioto T."/>
            <person name="Gomez Garrido J."/>
        </authorList>
    </citation>
    <scope>NUCLEOTIDE SEQUENCE</scope>
    <source>
        <strain evidence="2">A484AB</strain>
    </source>
</reference>
<proteinExistence type="predicted"/>
<dbReference type="OrthoDB" id="5986816at2759"/>
<feature type="region of interest" description="Disordered" evidence="1">
    <location>
        <begin position="1"/>
        <end position="37"/>
    </location>
</feature>